<name>A0ACB8R2V0_9AGAM</name>
<evidence type="ECO:0000313" key="2">
    <source>
        <dbReference type="Proteomes" id="UP000814033"/>
    </source>
</evidence>
<organism evidence="1 2">
    <name type="scientific">Auriscalpium vulgare</name>
    <dbReference type="NCBI Taxonomy" id="40419"/>
    <lineage>
        <taxon>Eukaryota</taxon>
        <taxon>Fungi</taxon>
        <taxon>Dikarya</taxon>
        <taxon>Basidiomycota</taxon>
        <taxon>Agaricomycotina</taxon>
        <taxon>Agaricomycetes</taxon>
        <taxon>Russulales</taxon>
        <taxon>Auriscalpiaceae</taxon>
        <taxon>Auriscalpium</taxon>
    </lineage>
</organism>
<protein>
    <submittedName>
        <fullName evidence="1">Uncharacterized protein</fullName>
    </submittedName>
</protein>
<comment type="caution">
    <text evidence="1">The sequence shown here is derived from an EMBL/GenBank/DDBJ whole genome shotgun (WGS) entry which is preliminary data.</text>
</comment>
<dbReference type="Proteomes" id="UP000814033">
    <property type="component" value="Unassembled WGS sequence"/>
</dbReference>
<dbReference type="EMBL" id="MU276503">
    <property type="protein sequence ID" value="KAI0038434.1"/>
    <property type="molecule type" value="Genomic_DNA"/>
</dbReference>
<accession>A0ACB8R2V0</accession>
<proteinExistence type="predicted"/>
<keyword evidence="2" id="KW-1185">Reference proteome</keyword>
<reference evidence="1" key="2">
    <citation type="journal article" date="2022" name="New Phytol.">
        <title>Evolutionary transition to the ectomycorrhizal habit in the genomes of a hyperdiverse lineage of mushroom-forming fungi.</title>
        <authorList>
            <person name="Looney B."/>
            <person name="Miyauchi S."/>
            <person name="Morin E."/>
            <person name="Drula E."/>
            <person name="Courty P.E."/>
            <person name="Kohler A."/>
            <person name="Kuo A."/>
            <person name="LaButti K."/>
            <person name="Pangilinan J."/>
            <person name="Lipzen A."/>
            <person name="Riley R."/>
            <person name="Andreopoulos W."/>
            <person name="He G."/>
            <person name="Johnson J."/>
            <person name="Nolan M."/>
            <person name="Tritt A."/>
            <person name="Barry K.W."/>
            <person name="Grigoriev I.V."/>
            <person name="Nagy L.G."/>
            <person name="Hibbett D."/>
            <person name="Henrissat B."/>
            <person name="Matheny P.B."/>
            <person name="Labbe J."/>
            <person name="Martin F.M."/>
        </authorList>
    </citation>
    <scope>NUCLEOTIDE SEQUENCE</scope>
    <source>
        <strain evidence="1">FP105234-sp</strain>
    </source>
</reference>
<reference evidence="1" key="1">
    <citation type="submission" date="2021-02" db="EMBL/GenBank/DDBJ databases">
        <authorList>
            <consortium name="DOE Joint Genome Institute"/>
            <person name="Ahrendt S."/>
            <person name="Looney B.P."/>
            <person name="Miyauchi S."/>
            <person name="Morin E."/>
            <person name="Drula E."/>
            <person name="Courty P.E."/>
            <person name="Chicoki N."/>
            <person name="Fauchery L."/>
            <person name="Kohler A."/>
            <person name="Kuo A."/>
            <person name="Labutti K."/>
            <person name="Pangilinan J."/>
            <person name="Lipzen A."/>
            <person name="Riley R."/>
            <person name="Andreopoulos W."/>
            <person name="He G."/>
            <person name="Johnson J."/>
            <person name="Barry K.W."/>
            <person name="Grigoriev I.V."/>
            <person name="Nagy L."/>
            <person name="Hibbett D."/>
            <person name="Henrissat B."/>
            <person name="Matheny P.B."/>
            <person name="Labbe J."/>
            <person name="Martin F."/>
        </authorList>
    </citation>
    <scope>NUCLEOTIDE SEQUENCE</scope>
    <source>
        <strain evidence="1">FP105234-sp</strain>
    </source>
</reference>
<evidence type="ECO:0000313" key="1">
    <source>
        <dbReference type="EMBL" id="KAI0038434.1"/>
    </source>
</evidence>
<sequence length="359" mass="41105">MIPQAASDTARLPIGIPTPLKPTTTFPNADDEQEQPPHKRRRAADNEDAPPKEYTRHQDLWLEDGTIVIVAESTLFRVHKSVLRRHSDFFFDMFAMPQPEFTEEMVDGCPVVQFHDTAADVAHILSALYTRVHEAPSVERFDYISAILRLGGKYQIRALEREALRRLQEAYPTRLEDFQRASHPPRTYFRARSEPFQVLKLVQTVRGDDAEAQKKLDRIAAVAMYECCQLDPEEVASVEKDGLQLDSQFHRQYAAGRWRLQEQKALIANKFLGWRVPGSFTTCCSGWDNEWAKHLQGAVEANYFLSVDALTCSANDPLFRSTVERLCFTCSTQLTSEYDSQVREVWIRLSEVLRVPSPT</sequence>
<gene>
    <name evidence="1" type="ORF">FA95DRAFT_1613397</name>
</gene>